<evidence type="ECO:0000313" key="2">
    <source>
        <dbReference type="EMBL" id="KEQ74476.1"/>
    </source>
</evidence>
<protein>
    <recommendedName>
        <fullName evidence="4">Prohibitin</fullName>
    </recommendedName>
</protein>
<gene>
    <name evidence="2" type="ORF">M436DRAFT_80902</name>
</gene>
<proteinExistence type="predicted"/>
<dbReference type="AlphaFoldDB" id="A0A074XIU4"/>
<dbReference type="RefSeq" id="XP_013428806.1">
    <property type="nucleotide sequence ID" value="XM_013573352.1"/>
</dbReference>
<dbReference type="Proteomes" id="UP000027730">
    <property type="component" value="Unassembled WGS sequence"/>
</dbReference>
<organism evidence="2 3">
    <name type="scientific">Aureobasidium namibiae CBS 147.97</name>
    <dbReference type="NCBI Taxonomy" id="1043004"/>
    <lineage>
        <taxon>Eukaryota</taxon>
        <taxon>Fungi</taxon>
        <taxon>Dikarya</taxon>
        <taxon>Ascomycota</taxon>
        <taxon>Pezizomycotina</taxon>
        <taxon>Dothideomycetes</taxon>
        <taxon>Dothideomycetidae</taxon>
        <taxon>Dothideales</taxon>
        <taxon>Saccotheciaceae</taxon>
        <taxon>Aureobasidium</taxon>
    </lineage>
</organism>
<reference evidence="2 3" key="1">
    <citation type="journal article" date="2014" name="BMC Genomics">
        <title>Genome sequencing of four Aureobasidium pullulans varieties: biotechnological potential, stress tolerance, and description of new species.</title>
        <authorList>
            <person name="Gostin Ar C."/>
            <person name="Ohm R.A."/>
            <person name="Kogej T."/>
            <person name="Sonjak S."/>
            <person name="Turk M."/>
            <person name="Zajc J."/>
            <person name="Zalar P."/>
            <person name="Grube M."/>
            <person name="Sun H."/>
            <person name="Han J."/>
            <person name="Sharma A."/>
            <person name="Chiniquy J."/>
            <person name="Ngan C.Y."/>
            <person name="Lipzen A."/>
            <person name="Barry K."/>
            <person name="Grigoriev I.V."/>
            <person name="Gunde-Cimerman N."/>
        </authorList>
    </citation>
    <scope>NUCLEOTIDE SEQUENCE [LARGE SCALE GENOMIC DNA]</scope>
    <source>
        <strain evidence="2 3">CBS 147.97</strain>
    </source>
</reference>
<evidence type="ECO:0008006" key="4">
    <source>
        <dbReference type="Google" id="ProtNLM"/>
    </source>
</evidence>
<evidence type="ECO:0000256" key="1">
    <source>
        <dbReference type="SAM" id="SignalP"/>
    </source>
</evidence>
<name>A0A074XIU4_9PEZI</name>
<dbReference type="GeneID" id="25416700"/>
<feature type="signal peptide" evidence="1">
    <location>
        <begin position="1"/>
        <end position="22"/>
    </location>
</feature>
<accession>A0A074XIU4</accession>
<keyword evidence="1" id="KW-0732">Signal</keyword>
<feature type="chain" id="PRO_5001702443" description="Prohibitin" evidence="1">
    <location>
        <begin position="23"/>
        <end position="120"/>
    </location>
</feature>
<evidence type="ECO:0000313" key="3">
    <source>
        <dbReference type="Proteomes" id="UP000027730"/>
    </source>
</evidence>
<dbReference type="EMBL" id="KL584707">
    <property type="protein sequence ID" value="KEQ74476.1"/>
    <property type="molecule type" value="Genomic_DNA"/>
</dbReference>
<keyword evidence="3" id="KW-1185">Reference proteome</keyword>
<sequence>MALQGLLRFVFSLGAVRHVADAAVEARENAEVTQAAIAVRRAPKDAENSLSDLSQAVANLLLIDSNALVALYQSLITYTITASILRQLVASVVARTSSLYSDYVVSTGDKIEITVTGVRQ</sequence>
<dbReference type="HOGENOM" id="CLU_2049238_0_0_1"/>